<dbReference type="Proteomes" id="UP000676169">
    <property type="component" value="Chromosome"/>
</dbReference>
<organism evidence="2 3">
    <name type="scientific">Luteolibacter ambystomatis</name>
    <dbReference type="NCBI Taxonomy" id="2824561"/>
    <lineage>
        <taxon>Bacteria</taxon>
        <taxon>Pseudomonadati</taxon>
        <taxon>Verrucomicrobiota</taxon>
        <taxon>Verrucomicrobiia</taxon>
        <taxon>Verrucomicrobiales</taxon>
        <taxon>Verrucomicrobiaceae</taxon>
        <taxon>Luteolibacter</taxon>
    </lineage>
</organism>
<evidence type="ECO:0000313" key="2">
    <source>
        <dbReference type="EMBL" id="QUE49488.1"/>
    </source>
</evidence>
<dbReference type="RefSeq" id="WP_211629577.1">
    <property type="nucleotide sequence ID" value="NZ_CP073100.1"/>
</dbReference>
<dbReference type="AlphaFoldDB" id="A0A975G5S8"/>
<evidence type="ECO:0000313" key="3">
    <source>
        <dbReference type="Proteomes" id="UP000676169"/>
    </source>
</evidence>
<protein>
    <submittedName>
        <fullName evidence="2">DUF4340 domain-containing protein</fullName>
    </submittedName>
</protein>
<keyword evidence="3" id="KW-1185">Reference proteome</keyword>
<name>A0A975G5S8_9BACT</name>
<dbReference type="Pfam" id="PF14238">
    <property type="entry name" value="DUF4340"/>
    <property type="match status" value="1"/>
</dbReference>
<reference evidence="2" key="1">
    <citation type="submission" date="2021-04" db="EMBL/GenBank/DDBJ databases">
        <title>Luteolibacter sp. 32A isolated from the skin of an Anderson's salamander (Ambystoma andersonii).</title>
        <authorList>
            <person name="Spergser J."/>
            <person name="Busse H.-J."/>
        </authorList>
    </citation>
    <scope>NUCLEOTIDE SEQUENCE</scope>
    <source>
        <strain evidence="2">32A</strain>
    </source>
</reference>
<accession>A0A975G5S8</accession>
<feature type="domain" description="DUF4340" evidence="1">
    <location>
        <begin position="275"/>
        <end position="468"/>
    </location>
</feature>
<dbReference type="InterPro" id="IPR025641">
    <property type="entry name" value="DUF4340"/>
</dbReference>
<dbReference type="PROSITE" id="PS51257">
    <property type="entry name" value="PROKAR_LIPOPROTEIN"/>
    <property type="match status" value="1"/>
</dbReference>
<evidence type="ECO:0000259" key="1">
    <source>
        <dbReference type="Pfam" id="PF14238"/>
    </source>
</evidence>
<dbReference type="EMBL" id="CP073100">
    <property type="protein sequence ID" value="QUE49488.1"/>
    <property type="molecule type" value="Genomic_DNA"/>
</dbReference>
<gene>
    <name evidence="2" type="ORF">KBB96_11450</name>
</gene>
<sequence>MRSPFTTFLLALLAVVACGLVGWRFSRGNLYVLFGAPPTKAGELLYPGFPSYHSNKVRKIALFTKAASISDDGNVADTAGKGTRAVFNWDPKQGWMMEEPWKDRMDPDAAEALINFTRGTHVADVIPKDKIDPGTAGFKDGVIVIRMEDEGGQPLCKYLLGRKTAWIGTEEPEQIPGGPPQQPIEVPTVFVRTWDKSRKNYIYACTGDIHALFNDGFRYLRDHHPFYFARTAPFAIEPATSGTTPFFTPENLQHVRLRNSGGELTVAREGPGQPWHIVKPLDLPTDPNQMLMLLGGLAKLRAVKVSDRSSVTLPTNGGTAGTEQIALQAFGSTAETILEILPPATPGAATRLATVSDRPGTVFELPVKAEAGVITLSSLPLTVNALRDSTLTNLNIAAVSGILIQPAARPKISLSLKRKRWVMGEGENEQSANERRLYDLLKAVTELKIEGFVTDAATDFSPWGLDKPLVTIRFLTIDNQSLELAFGRDKANDYFVTRTGTNTVMKINGDIISKIATRPFEWRSALVWSLSKADLLRMTIQAKGKPLTALLYNDSKQTFEAMRNGADATLDFDQPRGRNFIDALVAVQANRWVSEDDEAAAAALADPALTFTITSNKIDETGEINGEEVRVLSLAPAAAGSLNRFYYGRVSTDPNPFVLDQETYIRLAVELFGDRR</sequence>
<dbReference type="KEGG" id="lamb:KBB96_11450"/>
<proteinExistence type="predicted"/>